<dbReference type="EMBL" id="VSSQ01077259">
    <property type="protein sequence ID" value="MPN27391.1"/>
    <property type="molecule type" value="Genomic_DNA"/>
</dbReference>
<dbReference type="AlphaFoldDB" id="A0A645GK99"/>
<proteinExistence type="predicted"/>
<organism evidence="1">
    <name type="scientific">bioreactor metagenome</name>
    <dbReference type="NCBI Taxonomy" id="1076179"/>
    <lineage>
        <taxon>unclassified sequences</taxon>
        <taxon>metagenomes</taxon>
        <taxon>ecological metagenomes</taxon>
    </lineage>
</organism>
<evidence type="ECO:0000313" key="1">
    <source>
        <dbReference type="EMBL" id="MPN27391.1"/>
    </source>
</evidence>
<protein>
    <submittedName>
        <fullName evidence="1">Uncharacterized protein</fullName>
    </submittedName>
</protein>
<accession>A0A645GK99</accession>
<sequence>MSLADEQAFIRKKMFFYDIFGFSTLAKPDLFIKFSFGKIVRNKMVLSVVFYE</sequence>
<reference evidence="1" key="1">
    <citation type="submission" date="2019-08" db="EMBL/GenBank/DDBJ databases">
        <authorList>
            <person name="Kucharzyk K."/>
            <person name="Murdoch R.W."/>
            <person name="Higgins S."/>
            <person name="Loffler F."/>
        </authorList>
    </citation>
    <scope>NUCLEOTIDE SEQUENCE</scope>
</reference>
<comment type="caution">
    <text evidence="1">The sequence shown here is derived from an EMBL/GenBank/DDBJ whole genome shotgun (WGS) entry which is preliminary data.</text>
</comment>
<name>A0A645GK99_9ZZZZ</name>
<gene>
    <name evidence="1" type="ORF">SDC9_174823</name>
</gene>